<organism evidence="2 3">
    <name type="scientific">Gordonia rhizosphera NBRC 16068</name>
    <dbReference type="NCBI Taxonomy" id="1108045"/>
    <lineage>
        <taxon>Bacteria</taxon>
        <taxon>Bacillati</taxon>
        <taxon>Actinomycetota</taxon>
        <taxon>Actinomycetes</taxon>
        <taxon>Mycobacteriales</taxon>
        <taxon>Gordoniaceae</taxon>
        <taxon>Gordonia</taxon>
    </lineage>
</organism>
<dbReference type="STRING" id="1108045.GORHZ_012_00050"/>
<dbReference type="SUPFAM" id="SSF54427">
    <property type="entry name" value="NTF2-like"/>
    <property type="match status" value="1"/>
</dbReference>
<name>K6W3I3_9ACTN</name>
<comment type="caution">
    <text evidence="2">The sequence shown here is derived from an EMBL/GenBank/DDBJ whole genome shotgun (WGS) entry which is preliminary data.</text>
</comment>
<feature type="domain" description="SnoaL-like" evidence="1">
    <location>
        <begin position="2"/>
        <end position="125"/>
    </location>
</feature>
<gene>
    <name evidence="2" type="ORF">GORHZ_012_00050</name>
</gene>
<evidence type="ECO:0000259" key="1">
    <source>
        <dbReference type="Pfam" id="PF13577"/>
    </source>
</evidence>
<accession>K6W3I3</accession>
<dbReference type="AlphaFoldDB" id="K6W3I3"/>
<reference evidence="2 3" key="1">
    <citation type="submission" date="2012-08" db="EMBL/GenBank/DDBJ databases">
        <title>Whole genome shotgun sequence of Gordonia rhizosphera NBRC 16068.</title>
        <authorList>
            <person name="Takarada H."/>
            <person name="Isaki S."/>
            <person name="Hosoyama A."/>
            <person name="Tsuchikane K."/>
            <person name="Katsumata H."/>
            <person name="Baba S."/>
            <person name="Ohji S."/>
            <person name="Yamazaki S."/>
            <person name="Fujita N."/>
        </authorList>
    </citation>
    <scope>NUCLEOTIDE SEQUENCE [LARGE SCALE GENOMIC DNA]</scope>
    <source>
        <strain evidence="2 3">NBRC 16068</strain>
    </source>
</reference>
<dbReference type="EMBL" id="BAHC01000012">
    <property type="protein sequence ID" value="GAB88276.1"/>
    <property type="molecule type" value="Genomic_DNA"/>
</dbReference>
<dbReference type="RefSeq" id="WP_006329488.1">
    <property type="nucleotide sequence ID" value="NZ_BAHC01000012.1"/>
</dbReference>
<dbReference type="InterPro" id="IPR037401">
    <property type="entry name" value="SnoaL-like"/>
</dbReference>
<dbReference type="eggNOG" id="ENOG5033U8X">
    <property type="taxonomic scope" value="Bacteria"/>
</dbReference>
<keyword evidence="3" id="KW-1185">Reference proteome</keyword>
<proteinExistence type="predicted"/>
<dbReference type="OrthoDB" id="582076at2"/>
<dbReference type="Gene3D" id="3.10.450.50">
    <property type="match status" value="1"/>
</dbReference>
<dbReference type="Pfam" id="PF13577">
    <property type="entry name" value="SnoaL_4"/>
    <property type="match status" value="1"/>
</dbReference>
<evidence type="ECO:0000313" key="3">
    <source>
        <dbReference type="Proteomes" id="UP000008363"/>
    </source>
</evidence>
<dbReference type="InterPro" id="IPR032710">
    <property type="entry name" value="NTF2-like_dom_sf"/>
</dbReference>
<evidence type="ECO:0000313" key="2">
    <source>
        <dbReference type="EMBL" id="GAB88276.1"/>
    </source>
</evidence>
<dbReference type="CDD" id="cd00531">
    <property type="entry name" value="NTF2_like"/>
    <property type="match status" value="1"/>
</dbReference>
<sequence>MRADDVNDIVKATHTYARGLDLHDPKEAASAFTKDGVWDATAVGLKRFEGEADLIAFFEADAAAVDKQCHIITNHIIDFDDDDRAHGTNYVYAEGEMRNGGAIKAIALNKDVYVRTEDGWKIAERIIEPLTTPQMEGFEV</sequence>
<protein>
    <recommendedName>
        <fullName evidence="1">SnoaL-like domain-containing protein</fullName>
    </recommendedName>
</protein>
<dbReference type="Proteomes" id="UP000008363">
    <property type="component" value="Unassembled WGS sequence"/>
</dbReference>